<evidence type="ECO:0000256" key="2">
    <source>
        <dbReference type="SAM" id="MobiDB-lite"/>
    </source>
</evidence>
<reference evidence="3" key="1">
    <citation type="submission" date="2006-10" db="EMBL/GenBank/DDBJ databases">
        <authorList>
            <person name="Amadeo P."/>
            <person name="Zhao Q."/>
            <person name="Wortman J."/>
            <person name="Fraser-Liggett C."/>
            <person name="Carlton J."/>
        </authorList>
    </citation>
    <scope>NUCLEOTIDE SEQUENCE</scope>
    <source>
        <strain evidence="3">G3</strain>
    </source>
</reference>
<feature type="region of interest" description="Disordered" evidence="2">
    <location>
        <begin position="375"/>
        <end position="413"/>
    </location>
</feature>
<dbReference type="InParanoid" id="A2GBW1"/>
<evidence type="ECO:0000256" key="1">
    <source>
        <dbReference type="SAM" id="Coils"/>
    </source>
</evidence>
<feature type="coiled-coil region" evidence="1">
    <location>
        <begin position="27"/>
        <end position="128"/>
    </location>
</feature>
<sequence length="413" mass="48518">MKMKQEIVNSHTEDIYSNCIKSYIYEIRKLKEDLKVSKTECESQKKASVKISEELIKIKHENERYKKTNIELTKNLDHLKNIQEDIFEKSKLEMKRMNNELTSSQKEVENLKRKISELNERNRELISSREYYSIKLTESESECISLRKQLTESNTKLSSLNSELFSLKSEYNEMKESSDKLYSINQKLQSQVSFNEHRYAEQSSFIEDLKYRVISLEESINRSKQLESIVCERDSTISTLRDQLSKSENKCQSITDALQHAQEQLETSRVYDKEIETLRSQHNSLLKRAEEAEQCLRRYEEELQYKKEEYTQSMIKQSSTIEELQNQLISSHRDFDLAIERQKKSASEAEEARIFAEDLERSFNNLQRTVLRIQDKISSHNSPNPSPSKRVSFPGTSLSLSTYSDSDSNPQEN</sequence>
<feature type="compositionally biased region" description="Low complexity" evidence="2">
    <location>
        <begin position="396"/>
        <end position="413"/>
    </location>
</feature>
<dbReference type="Gene3D" id="1.20.5.340">
    <property type="match status" value="1"/>
</dbReference>
<evidence type="ECO:0000313" key="4">
    <source>
        <dbReference type="Proteomes" id="UP000001542"/>
    </source>
</evidence>
<dbReference type="SMR" id="A2GBW1"/>
<gene>
    <name evidence="3" type="ORF">TVAG_426070</name>
</gene>
<dbReference type="Proteomes" id="UP000001542">
    <property type="component" value="Unassembled WGS sequence"/>
</dbReference>
<dbReference type="FunCoup" id="A2GBW1">
    <property type="interactions" value="29"/>
</dbReference>
<dbReference type="AlphaFoldDB" id="A2GBW1"/>
<name>A2GBW1_TRIV3</name>
<dbReference type="VEuPathDB" id="TrichDB:TVAGG3_0448750"/>
<reference evidence="3" key="2">
    <citation type="journal article" date="2007" name="Science">
        <title>Draft genome sequence of the sexually transmitted pathogen Trichomonas vaginalis.</title>
        <authorList>
            <person name="Carlton J.M."/>
            <person name="Hirt R.P."/>
            <person name="Silva J.C."/>
            <person name="Delcher A.L."/>
            <person name="Schatz M."/>
            <person name="Zhao Q."/>
            <person name="Wortman J.R."/>
            <person name="Bidwell S.L."/>
            <person name="Alsmark U.C.M."/>
            <person name="Besteiro S."/>
            <person name="Sicheritz-Ponten T."/>
            <person name="Noel C.J."/>
            <person name="Dacks J.B."/>
            <person name="Foster P.G."/>
            <person name="Simillion C."/>
            <person name="Van de Peer Y."/>
            <person name="Miranda-Saavedra D."/>
            <person name="Barton G.J."/>
            <person name="Westrop G.D."/>
            <person name="Mueller S."/>
            <person name="Dessi D."/>
            <person name="Fiori P.L."/>
            <person name="Ren Q."/>
            <person name="Paulsen I."/>
            <person name="Zhang H."/>
            <person name="Bastida-Corcuera F.D."/>
            <person name="Simoes-Barbosa A."/>
            <person name="Brown M.T."/>
            <person name="Hayes R.D."/>
            <person name="Mukherjee M."/>
            <person name="Okumura C.Y."/>
            <person name="Schneider R."/>
            <person name="Smith A.J."/>
            <person name="Vanacova S."/>
            <person name="Villalvazo M."/>
            <person name="Haas B.J."/>
            <person name="Pertea M."/>
            <person name="Feldblyum T.V."/>
            <person name="Utterback T.R."/>
            <person name="Shu C.L."/>
            <person name="Osoegawa K."/>
            <person name="de Jong P.J."/>
            <person name="Hrdy I."/>
            <person name="Horvathova L."/>
            <person name="Zubacova Z."/>
            <person name="Dolezal P."/>
            <person name="Malik S.B."/>
            <person name="Logsdon J.M. Jr."/>
            <person name="Henze K."/>
            <person name="Gupta A."/>
            <person name="Wang C.C."/>
            <person name="Dunne R.L."/>
            <person name="Upcroft J.A."/>
            <person name="Upcroft P."/>
            <person name="White O."/>
            <person name="Salzberg S.L."/>
            <person name="Tang P."/>
            <person name="Chiu C.-H."/>
            <person name="Lee Y.-S."/>
            <person name="Embley T.M."/>
            <person name="Coombs G.H."/>
            <person name="Mottram J.C."/>
            <person name="Tachezy J."/>
            <person name="Fraser-Liggett C.M."/>
            <person name="Johnson P.J."/>
        </authorList>
    </citation>
    <scope>NUCLEOTIDE SEQUENCE [LARGE SCALE GENOMIC DNA]</scope>
    <source>
        <strain evidence="3">G3</strain>
    </source>
</reference>
<dbReference type="VEuPathDB" id="TrichDB:TVAG_426070"/>
<keyword evidence="1" id="KW-0175">Coiled coil</keyword>
<proteinExistence type="predicted"/>
<keyword evidence="4" id="KW-1185">Reference proteome</keyword>
<organism evidence="3 4">
    <name type="scientific">Trichomonas vaginalis (strain ATCC PRA-98 / G3)</name>
    <dbReference type="NCBI Taxonomy" id="412133"/>
    <lineage>
        <taxon>Eukaryota</taxon>
        <taxon>Metamonada</taxon>
        <taxon>Parabasalia</taxon>
        <taxon>Trichomonadida</taxon>
        <taxon>Trichomonadidae</taxon>
        <taxon>Trichomonas</taxon>
    </lineage>
</organism>
<dbReference type="EMBL" id="DS114971">
    <property type="protein sequence ID" value="EAX85356.1"/>
    <property type="molecule type" value="Genomic_DNA"/>
</dbReference>
<protein>
    <submittedName>
        <fullName evidence="3">Uncharacterized protein</fullName>
    </submittedName>
</protein>
<accession>A2GBW1</accession>
<evidence type="ECO:0000313" key="3">
    <source>
        <dbReference type="EMBL" id="EAX85356.1"/>
    </source>
</evidence>